<keyword evidence="1" id="KW-0732">Signal</keyword>
<dbReference type="PANTHER" id="PTHR36489:SF2">
    <property type="entry name" value="APPLE DOMAIN-CONTAINING PROTEIN"/>
    <property type="match status" value="1"/>
</dbReference>
<feature type="compositionally biased region" description="Low complexity" evidence="3">
    <location>
        <begin position="418"/>
        <end position="435"/>
    </location>
</feature>
<organism evidence="4">
    <name type="scientific">Ditylum brightwellii</name>
    <dbReference type="NCBI Taxonomy" id="49249"/>
    <lineage>
        <taxon>Eukaryota</taxon>
        <taxon>Sar</taxon>
        <taxon>Stramenopiles</taxon>
        <taxon>Ochrophyta</taxon>
        <taxon>Bacillariophyta</taxon>
        <taxon>Mediophyceae</taxon>
        <taxon>Lithodesmiophycidae</taxon>
        <taxon>Lithodesmiales</taxon>
        <taxon>Lithodesmiaceae</taxon>
        <taxon>Ditylum</taxon>
    </lineage>
</organism>
<keyword evidence="2" id="KW-0677">Repeat</keyword>
<evidence type="ECO:0000256" key="3">
    <source>
        <dbReference type="SAM" id="MobiDB-lite"/>
    </source>
</evidence>
<feature type="region of interest" description="Disordered" evidence="3">
    <location>
        <begin position="297"/>
        <end position="435"/>
    </location>
</feature>
<reference evidence="4" key="1">
    <citation type="submission" date="2021-01" db="EMBL/GenBank/DDBJ databases">
        <authorList>
            <person name="Corre E."/>
            <person name="Pelletier E."/>
            <person name="Niang G."/>
            <person name="Scheremetjew M."/>
            <person name="Finn R."/>
            <person name="Kale V."/>
            <person name="Holt S."/>
            <person name="Cochrane G."/>
            <person name="Meng A."/>
            <person name="Brown T."/>
            <person name="Cohen L."/>
        </authorList>
    </citation>
    <scope>NUCLEOTIDE SEQUENCE</scope>
    <source>
        <strain evidence="4">GSO104</strain>
    </source>
</reference>
<feature type="compositionally biased region" description="Low complexity" evidence="3">
    <location>
        <begin position="366"/>
        <end position="411"/>
    </location>
</feature>
<name>A0A7S4R946_9STRA</name>
<gene>
    <name evidence="4" type="ORF">DBRI00130_LOCUS15011</name>
</gene>
<dbReference type="PANTHER" id="PTHR36489">
    <property type="entry name" value="PROTEIN-COUPLED RECEPTOR GPR1, PUTATIVE-RELATED"/>
    <property type="match status" value="1"/>
</dbReference>
<sequence length="435" mass="45987">MMGNPLYTDEIGKMCFNPAKNWQLGWYGDKYVEVDPLLNSLSLHTLVGIGEFNEQQQQPVVVKIETGTPKDYFVGFNRAVGPNAQNDEADNEVTIVQVEGGEGHHYAQSYLKAHLLTGESYTIDNFANTGQPLTIKATYINLSTSPGTASIQILYGSDLHECESSDECSDDGIYCNGVEMCDTSASFPGACVSSGDPCQLGSKCSETTQSCTACDEVTLELTTDNYAGETSWDIKNNFGTIIDSGNNYGIGTHTETISNLQEGAYTFTIYDAFGDGICCSYGEGSYKVMSCGKTLAQGSSFGSSESTEFTIESSSTPLPTANPTNQPTNAPTSQPTNTPTSQPTNAPTNPPTAGPTNQPSNAPTSQPTNAPTNHPTNAPTAQPTNTLTNPPTVTLTNPPTTTPTIQPTNAPITPPTAAPTSQPNTTPNSQPTAAY</sequence>
<accession>A0A7S4R946</accession>
<dbReference type="EMBL" id="HBNS01018851">
    <property type="protein sequence ID" value="CAE4607382.1"/>
    <property type="molecule type" value="Transcribed_RNA"/>
</dbReference>
<evidence type="ECO:0000256" key="2">
    <source>
        <dbReference type="ARBA" id="ARBA00022737"/>
    </source>
</evidence>
<feature type="compositionally biased region" description="Low complexity" evidence="3">
    <location>
        <begin position="298"/>
        <end position="347"/>
    </location>
</feature>
<proteinExistence type="predicted"/>
<dbReference type="AlphaFoldDB" id="A0A7S4R946"/>
<dbReference type="InterPro" id="IPR006970">
    <property type="entry name" value="PT"/>
</dbReference>
<protein>
    <submittedName>
        <fullName evidence="4">Uncharacterized protein</fullName>
    </submittedName>
</protein>
<dbReference type="Pfam" id="PF04886">
    <property type="entry name" value="PT"/>
    <property type="match status" value="1"/>
</dbReference>
<evidence type="ECO:0000256" key="1">
    <source>
        <dbReference type="ARBA" id="ARBA00022729"/>
    </source>
</evidence>
<evidence type="ECO:0000313" key="4">
    <source>
        <dbReference type="EMBL" id="CAE4607382.1"/>
    </source>
</evidence>